<evidence type="ECO:0000256" key="1">
    <source>
        <dbReference type="ARBA" id="ARBA00023125"/>
    </source>
</evidence>
<dbReference type="InterPro" id="IPR009057">
    <property type="entry name" value="Homeodomain-like_sf"/>
</dbReference>
<keyword evidence="5" id="KW-1185">Reference proteome</keyword>
<reference evidence="4 5" key="1">
    <citation type="submission" date="2021-03" db="EMBL/GenBank/DDBJ databases">
        <title>Genomic Encyclopedia of Type Strains, Phase III (KMG-III): the genomes of soil and plant-associated and newly described type strains.</title>
        <authorList>
            <person name="Whitman W."/>
        </authorList>
    </citation>
    <scope>NUCLEOTIDE SEQUENCE [LARGE SCALE GENOMIC DNA]</scope>
    <source>
        <strain evidence="4 5">IMMIB AFH-6</strain>
    </source>
</reference>
<dbReference type="InterPro" id="IPR001647">
    <property type="entry name" value="HTH_TetR"/>
</dbReference>
<dbReference type="InterPro" id="IPR023772">
    <property type="entry name" value="DNA-bd_HTH_TetR-type_CS"/>
</dbReference>
<name>A0ABS4SL19_9PROT</name>
<evidence type="ECO:0000259" key="3">
    <source>
        <dbReference type="PROSITE" id="PS50977"/>
    </source>
</evidence>
<gene>
    <name evidence="4" type="ORF">J2851_003027</name>
</gene>
<feature type="domain" description="HTH tetR-type" evidence="3">
    <location>
        <begin position="18"/>
        <end position="78"/>
    </location>
</feature>
<dbReference type="PROSITE" id="PS01081">
    <property type="entry name" value="HTH_TETR_1"/>
    <property type="match status" value="1"/>
</dbReference>
<comment type="caution">
    <text evidence="4">The sequence shown here is derived from an EMBL/GenBank/DDBJ whole genome shotgun (WGS) entry which is preliminary data.</text>
</comment>
<sequence>MNAESAVQGETRSERRKRLNRQALIEAGYQIMAEKGIDAATMSEIANRADVGAGTAYNYFASKDELAMAVMEQVMDQLAKRIDAVTDTFSDPAQVYAFGHRTVMQVATTDQRWRWLLRRSEVIADAMYRMIGPYAIRDLRRAAAAGRFKFADAELVYRLATHMIVGLSLAVCDGKVDQTKIDETVVLLLCMVGMSREEAWEISQRPCPALPEESADEKLFVEALSQNSA</sequence>
<organism evidence="4 5">
    <name type="scientific">Azospirillum rugosum</name>
    <dbReference type="NCBI Taxonomy" id="416170"/>
    <lineage>
        <taxon>Bacteria</taxon>
        <taxon>Pseudomonadati</taxon>
        <taxon>Pseudomonadota</taxon>
        <taxon>Alphaproteobacteria</taxon>
        <taxon>Rhodospirillales</taxon>
        <taxon>Azospirillaceae</taxon>
        <taxon>Azospirillum</taxon>
    </lineage>
</organism>
<dbReference type="Pfam" id="PF00440">
    <property type="entry name" value="TetR_N"/>
    <property type="match status" value="1"/>
</dbReference>
<proteinExistence type="predicted"/>
<keyword evidence="1 2" id="KW-0238">DNA-binding</keyword>
<accession>A0ABS4SL19</accession>
<dbReference type="PROSITE" id="PS50977">
    <property type="entry name" value="HTH_TETR_2"/>
    <property type="match status" value="1"/>
</dbReference>
<dbReference type="SUPFAM" id="SSF46689">
    <property type="entry name" value="Homeodomain-like"/>
    <property type="match status" value="1"/>
</dbReference>
<dbReference type="PRINTS" id="PR00455">
    <property type="entry name" value="HTHTETR"/>
</dbReference>
<dbReference type="PANTHER" id="PTHR43479">
    <property type="entry name" value="ACREF/ENVCD OPERON REPRESSOR-RELATED"/>
    <property type="match status" value="1"/>
</dbReference>
<dbReference type="PANTHER" id="PTHR43479:SF11">
    <property type="entry name" value="ACREF_ENVCD OPERON REPRESSOR-RELATED"/>
    <property type="match status" value="1"/>
</dbReference>
<protein>
    <submittedName>
        <fullName evidence="4">AcrR family transcriptional regulator</fullName>
    </submittedName>
</protein>
<dbReference type="InterPro" id="IPR049513">
    <property type="entry name" value="TetR_C_40"/>
</dbReference>
<evidence type="ECO:0000256" key="2">
    <source>
        <dbReference type="PROSITE-ProRule" id="PRU00335"/>
    </source>
</evidence>
<evidence type="ECO:0000313" key="4">
    <source>
        <dbReference type="EMBL" id="MBP2293244.1"/>
    </source>
</evidence>
<dbReference type="Gene3D" id="1.10.357.10">
    <property type="entry name" value="Tetracycline Repressor, domain 2"/>
    <property type="match status" value="1"/>
</dbReference>
<dbReference type="Proteomes" id="UP000781958">
    <property type="component" value="Unassembled WGS sequence"/>
</dbReference>
<dbReference type="EMBL" id="JAGINP010000010">
    <property type="protein sequence ID" value="MBP2293244.1"/>
    <property type="molecule type" value="Genomic_DNA"/>
</dbReference>
<dbReference type="InterPro" id="IPR050624">
    <property type="entry name" value="HTH-type_Tx_Regulator"/>
</dbReference>
<evidence type="ECO:0000313" key="5">
    <source>
        <dbReference type="Proteomes" id="UP000781958"/>
    </source>
</evidence>
<dbReference type="Pfam" id="PF21306">
    <property type="entry name" value="TetR_C_40"/>
    <property type="match status" value="1"/>
</dbReference>
<feature type="DNA-binding region" description="H-T-H motif" evidence="2">
    <location>
        <begin position="41"/>
        <end position="60"/>
    </location>
</feature>
<dbReference type="RefSeq" id="WP_209767148.1">
    <property type="nucleotide sequence ID" value="NZ_JAGINP010000010.1"/>
</dbReference>